<keyword evidence="5" id="KW-0547">Nucleotide-binding</keyword>
<dbReference type="InterPro" id="IPR003439">
    <property type="entry name" value="ABC_transporter-like_ATP-bd"/>
</dbReference>
<keyword evidence="7 10" id="KW-1133">Transmembrane helix</keyword>
<organism evidence="13 14">
    <name type="scientific">Granulibacter bethesdensis</name>
    <dbReference type="NCBI Taxonomy" id="364410"/>
    <lineage>
        <taxon>Bacteria</taxon>
        <taxon>Pseudomonadati</taxon>
        <taxon>Pseudomonadota</taxon>
        <taxon>Alphaproteobacteria</taxon>
        <taxon>Acetobacterales</taxon>
        <taxon>Acetobacteraceae</taxon>
        <taxon>Granulibacter</taxon>
    </lineage>
</organism>
<dbReference type="GO" id="GO:0005524">
    <property type="term" value="F:ATP binding"/>
    <property type="evidence" value="ECO:0007669"/>
    <property type="project" value="UniProtKB-KW"/>
</dbReference>
<dbReference type="PANTHER" id="PTHR43394">
    <property type="entry name" value="ATP-DEPENDENT PERMEASE MDL1, MITOCHONDRIAL"/>
    <property type="match status" value="1"/>
</dbReference>
<dbReference type="GO" id="GO:0016887">
    <property type="term" value="F:ATP hydrolysis activity"/>
    <property type="evidence" value="ECO:0007669"/>
    <property type="project" value="InterPro"/>
</dbReference>
<evidence type="ECO:0000313" key="14">
    <source>
        <dbReference type="Proteomes" id="UP000019438"/>
    </source>
</evidence>
<dbReference type="PROSITE" id="PS50893">
    <property type="entry name" value="ABC_TRANSPORTER_2"/>
    <property type="match status" value="1"/>
</dbReference>
<accession>A0AAN0REP6</accession>
<dbReference type="KEGG" id="gbc:GbCGDNIH3_1628"/>
<dbReference type="SUPFAM" id="SSF90123">
    <property type="entry name" value="ABC transporter transmembrane region"/>
    <property type="match status" value="1"/>
</dbReference>
<evidence type="ECO:0000259" key="11">
    <source>
        <dbReference type="PROSITE" id="PS50893"/>
    </source>
</evidence>
<dbReference type="InterPro" id="IPR003593">
    <property type="entry name" value="AAA+_ATPase"/>
</dbReference>
<dbReference type="Gene3D" id="3.40.50.300">
    <property type="entry name" value="P-loop containing nucleotide triphosphate hydrolases"/>
    <property type="match status" value="1"/>
</dbReference>
<dbReference type="SUPFAM" id="SSF52540">
    <property type="entry name" value="P-loop containing nucleoside triphosphate hydrolases"/>
    <property type="match status" value="1"/>
</dbReference>
<evidence type="ECO:0000256" key="4">
    <source>
        <dbReference type="ARBA" id="ARBA00022692"/>
    </source>
</evidence>
<evidence type="ECO:0000256" key="5">
    <source>
        <dbReference type="ARBA" id="ARBA00022741"/>
    </source>
</evidence>
<keyword evidence="4 10" id="KW-0812">Transmembrane</keyword>
<dbReference type="SMART" id="SM00382">
    <property type="entry name" value="AAA"/>
    <property type="match status" value="1"/>
</dbReference>
<gene>
    <name evidence="13" type="ORF">GbCGDNIH3_1628</name>
</gene>
<evidence type="ECO:0000256" key="3">
    <source>
        <dbReference type="ARBA" id="ARBA00022475"/>
    </source>
</evidence>
<comment type="subcellular location">
    <subcellularLocation>
        <location evidence="1">Cell membrane</location>
        <topology evidence="1">Multi-pass membrane protein</topology>
    </subcellularLocation>
</comment>
<feature type="transmembrane region" description="Helical" evidence="10">
    <location>
        <begin position="78"/>
        <end position="98"/>
    </location>
</feature>
<evidence type="ECO:0000256" key="6">
    <source>
        <dbReference type="ARBA" id="ARBA00022840"/>
    </source>
</evidence>
<feature type="domain" description="ABC transmembrane type-1" evidence="12">
    <location>
        <begin position="79"/>
        <end position="359"/>
    </location>
</feature>
<evidence type="ECO:0000256" key="10">
    <source>
        <dbReference type="SAM" id="Phobius"/>
    </source>
</evidence>
<feature type="region of interest" description="Disordered" evidence="9">
    <location>
        <begin position="1"/>
        <end position="50"/>
    </location>
</feature>
<feature type="transmembrane region" description="Helical" evidence="10">
    <location>
        <begin position="113"/>
        <end position="131"/>
    </location>
</feature>
<sequence>MDRYSPAGGVQTAPRPDTPGCMDARPLDQVTDQSPPPHAPPKRRGKGARKINVELEPTALAMMGRLWREHIAHHRVRMLVVILLTALMAGSTALYPVVIQHAIDLFNARDRRILYQIPVLVLIVTAIKGAAMYGQTVSMQQLVLIVIRELQERMFSHLAHADLDRVEREAPAQLAARFTTDAATIREALVRAVNGVGDVVTVVGLVSSMVYLDWVLSLIAAAMYPLAALPIQKIGKRIRRASGGMQERMGETAALLNESFAQARTIRAYRLEDFEIRRAGEAFQHLYSALLRMTRSRARVDPVLEVLGGSAVAVVIGFTGWRAANGQSSLGDFAGFIAALLIASRPLRALGSLNAAVQEGVAGLVRVFAVIDEPAAIRDAPGAVPLPQGQGHVAFENVGFVYADGRTGLDGLSFAAQPGMTVALVGPSGAGKSTALALLPRLRDATSGRVLVDGADVREVTLASLRDAIAYVGQDALLFDDTIAANIGIGREGAERAEIEQAAEAAAGGFIRDLPEGFETIVGPGGQRLSGGQRQRVVLARALLRNPRILLLDEATSALDAESEAAVQQALTRLRQGRTTLVIAHRLSTVRDADLVVAIADGRVAEQGTHTALMEQDGLYARLVRSQTLEL</sequence>
<evidence type="ECO:0000256" key="2">
    <source>
        <dbReference type="ARBA" id="ARBA00022448"/>
    </source>
</evidence>
<keyword evidence="3" id="KW-1003">Cell membrane</keyword>
<dbReference type="InterPro" id="IPR027417">
    <property type="entry name" value="P-loop_NTPase"/>
</dbReference>
<keyword evidence="6" id="KW-0067">ATP-binding</keyword>
<dbReference type="PROSITE" id="PS50929">
    <property type="entry name" value="ABC_TM1F"/>
    <property type="match status" value="1"/>
</dbReference>
<dbReference type="Pfam" id="PF00664">
    <property type="entry name" value="ABC_membrane"/>
    <property type="match status" value="1"/>
</dbReference>
<dbReference type="InterPro" id="IPR039421">
    <property type="entry name" value="Type_1_exporter"/>
</dbReference>
<dbReference type="EMBL" id="CP003181">
    <property type="protein sequence ID" value="AHJ63524.1"/>
    <property type="molecule type" value="Genomic_DNA"/>
</dbReference>
<feature type="compositionally biased region" description="Basic residues" evidence="9">
    <location>
        <begin position="40"/>
        <end position="49"/>
    </location>
</feature>
<feature type="transmembrane region" description="Helical" evidence="10">
    <location>
        <begin position="302"/>
        <end position="321"/>
    </location>
</feature>
<dbReference type="FunFam" id="3.40.50.300:FF:000221">
    <property type="entry name" value="Multidrug ABC transporter ATP-binding protein"/>
    <property type="match status" value="1"/>
</dbReference>
<reference evidence="14" key="1">
    <citation type="submission" date="2012-06" db="EMBL/GenBank/DDBJ databases">
        <title>Genome analysis of multiple Granulibacter bethesdensis isolates demonstrates substantial genome diversity.</title>
        <authorList>
            <person name="Greenberg D.E."/>
            <person name="Porcella S.F."/>
            <person name="Zarember K."/>
            <person name="Zelazny A.M."/>
            <person name="Bruno D."/>
            <person name="Martens C."/>
            <person name="Barbian K.D."/>
            <person name="Jaske E."/>
            <person name="Holland S.M."/>
        </authorList>
    </citation>
    <scope>NUCLEOTIDE SEQUENCE [LARGE SCALE GENOMIC DNA]</scope>
    <source>
        <strain evidence="14">CGDNIH3</strain>
    </source>
</reference>
<evidence type="ECO:0000313" key="13">
    <source>
        <dbReference type="EMBL" id="AHJ63524.1"/>
    </source>
</evidence>
<evidence type="ECO:0000256" key="8">
    <source>
        <dbReference type="ARBA" id="ARBA00023136"/>
    </source>
</evidence>
<dbReference type="GO" id="GO:0005886">
    <property type="term" value="C:plasma membrane"/>
    <property type="evidence" value="ECO:0007669"/>
    <property type="project" value="UniProtKB-SubCell"/>
</dbReference>
<dbReference type="InterPro" id="IPR036640">
    <property type="entry name" value="ABC1_TM_sf"/>
</dbReference>
<dbReference type="Proteomes" id="UP000019438">
    <property type="component" value="Chromosome"/>
</dbReference>
<dbReference type="GO" id="GO:0015421">
    <property type="term" value="F:ABC-type oligopeptide transporter activity"/>
    <property type="evidence" value="ECO:0007669"/>
    <property type="project" value="TreeGrafter"/>
</dbReference>
<dbReference type="Pfam" id="PF00005">
    <property type="entry name" value="ABC_tran"/>
    <property type="match status" value="1"/>
</dbReference>
<evidence type="ECO:0000256" key="7">
    <source>
        <dbReference type="ARBA" id="ARBA00022989"/>
    </source>
</evidence>
<keyword evidence="2" id="KW-0813">Transport</keyword>
<keyword evidence="8 10" id="KW-0472">Membrane</keyword>
<dbReference type="InterPro" id="IPR017871">
    <property type="entry name" value="ABC_transporter-like_CS"/>
</dbReference>
<dbReference type="CDD" id="cd18552">
    <property type="entry name" value="ABC_6TM_MsbA_like"/>
    <property type="match status" value="1"/>
</dbReference>
<dbReference type="AlphaFoldDB" id="A0AAN0REP6"/>
<proteinExistence type="predicted"/>
<protein>
    <submittedName>
        <fullName evidence="13">Transporter</fullName>
    </submittedName>
</protein>
<name>A0AAN0REP6_9PROT</name>
<evidence type="ECO:0000259" key="12">
    <source>
        <dbReference type="PROSITE" id="PS50929"/>
    </source>
</evidence>
<feature type="domain" description="ABC transporter" evidence="11">
    <location>
        <begin position="393"/>
        <end position="626"/>
    </location>
</feature>
<evidence type="ECO:0000256" key="9">
    <source>
        <dbReference type="SAM" id="MobiDB-lite"/>
    </source>
</evidence>
<dbReference type="PROSITE" id="PS00211">
    <property type="entry name" value="ABC_TRANSPORTER_1"/>
    <property type="match status" value="1"/>
</dbReference>
<feature type="transmembrane region" description="Helical" evidence="10">
    <location>
        <begin position="214"/>
        <end position="231"/>
    </location>
</feature>
<evidence type="ECO:0000256" key="1">
    <source>
        <dbReference type="ARBA" id="ARBA00004651"/>
    </source>
</evidence>
<dbReference type="PANTHER" id="PTHR43394:SF1">
    <property type="entry name" value="ATP-BINDING CASSETTE SUB-FAMILY B MEMBER 10, MITOCHONDRIAL"/>
    <property type="match status" value="1"/>
</dbReference>
<dbReference type="InterPro" id="IPR011527">
    <property type="entry name" value="ABC1_TM_dom"/>
</dbReference>
<dbReference type="Gene3D" id="1.20.1560.10">
    <property type="entry name" value="ABC transporter type 1, transmembrane domain"/>
    <property type="match status" value="1"/>
</dbReference>